<keyword evidence="4" id="KW-0694">RNA-binding</keyword>
<dbReference type="SUPFAM" id="SSF53335">
    <property type="entry name" value="S-adenosyl-L-methionine-dependent methyltransferases"/>
    <property type="match status" value="1"/>
</dbReference>
<sequence length="187" mass="21673">MCKKANKIISIEIDKNLYNLAKSKFYDEKNLTLEYGDGFKSNHSFTIFISNLPYSKSRKSIEWLLQKNFSRAVIMVQKEFADKLLSSKNHTAISILTNYGFQLKIIMDVKKSNFYPVPKVDSVVIFLTQKKIVSKTIISTVNRMFSYRRKTLQNVLKQFGINSTSKERLDDLSGDEIIKIAKKIIRN</sequence>
<dbReference type="Pfam" id="PF00398">
    <property type="entry name" value="RrnaAD"/>
    <property type="match status" value="1"/>
</dbReference>
<accession>A0A381SNW0</accession>
<reference evidence="6" key="1">
    <citation type="submission" date="2018-05" db="EMBL/GenBank/DDBJ databases">
        <authorList>
            <person name="Lanie J.A."/>
            <person name="Ng W.-L."/>
            <person name="Kazmierczak K.M."/>
            <person name="Andrzejewski T.M."/>
            <person name="Davidsen T.M."/>
            <person name="Wayne K.J."/>
            <person name="Tettelin H."/>
            <person name="Glass J.I."/>
            <person name="Rusch D."/>
            <person name="Podicherti R."/>
            <person name="Tsui H.-C.T."/>
            <person name="Winkler M.E."/>
        </authorList>
    </citation>
    <scope>NUCLEOTIDE SEQUENCE</scope>
</reference>
<dbReference type="SMART" id="SM00650">
    <property type="entry name" value="rADc"/>
    <property type="match status" value="1"/>
</dbReference>
<keyword evidence="1" id="KW-0489">Methyltransferase</keyword>
<dbReference type="AlphaFoldDB" id="A0A381SNW0"/>
<keyword evidence="3" id="KW-0949">S-adenosyl-L-methionine</keyword>
<protein>
    <recommendedName>
        <fullName evidence="5">Ribosomal RNA adenine methylase transferase N-terminal domain-containing protein</fullName>
    </recommendedName>
</protein>
<dbReference type="PROSITE" id="PS51689">
    <property type="entry name" value="SAM_RNA_A_N6_MT"/>
    <property type="match status" value="1"/>
</dbReference>
<feature type="domain" description="Ribosomal RNA adenine methylase transferase N-terminal" evidence="5">
    <location>
        <begin position="1"/>
        <end position="131"/>
    </location>
</feature>
<evidence type="ECO:0000256" key="4">
    <source>
        <dbReference type="ARBA" id="ARBA00022884"/>
    </source>
</evidence>
<gene>
    <name evidence="6" type="ORF">METZ01_LOCUS58569</name>
</gene>
<dbReference type="PANTHER" id="PTHR11727">
    <property type="entry name" value="DIMETHYLADENOSINE TRANSFERASE"/>
    <property type="match status" value="1"/>
</dbReference>
<dbReference type="Gene3D" id="3.40.50.150">
    <property type="entry name" value="Vaccinia Virus protein VP39"/>
    <property type="match status" value="1"/>
</dbReference>
<dbReference type="EMBL" id="UINC01003369">
    <property type="protein sequence ID" value="SVA05715.1"/>
    <property type="molecule type" value="Genomic_DNA"/>
</dbReference>
<evidence type="ECO:0000256" key="3">
    <source>
        <dbReference type="ARBA" id="ARBA00022691"/>
    </source>
</evidence>
<dbReference type="GO" id="GO:0000179">
    <property type="term" value="F:rRNA (adenine-N6,N6-)-dimethyltransferase activity"/>
    <property type="evidence" value="ECO:0007669"/>
    <property type="project" value="InterPro"/>
</dbReference>
<dbReference type="InterPro" id="IPR001737">
    <property type="entry name" value="KsgA/Erm"/>
</dbReference>
<evidence type="ECO:0000256" key="1">
    <source>
        <dbReference type="ARBA" id="ARBA00022603"/>
    </source>
</evidence>
<evidence type="ECO:0000259" key="5">
    <source>
        <dbReference type="SMART" id="SM00650"/>
    </source>
</evidence>
<evidence type="ECO:0000313" key="6">
    <source>
        <dbReference type="EMBL" id="SVA05715.1"/>
    </source>
</evidence>
<dbReference type="InterPro" id="IPR029063">
    <property type="entry name" value="SAM-dependent_MTases_sf"/>
</dbReference>
<name>A0A381SNW0_9ZZZZ</name>
<evidence type="ECO:0000256" key="2">
    <source>
        <dbReference type="ARBA" id="ARBA00022679"/>
    </source>
</evidence>
<keyword evidence="2" id="KW-0808">Transferase</keyword>
<dbReference type="InterPro" id="IPR020598">
    <property type="entry name" value="rRNA_Ade_methylase_Trfase_N"/>
</dbReference>
<dbReference type="PANTHER" id="PTHR11727:SF7">
    <property type="entry name" value="DIMETHYLADENOSINE TRANSFERASE-RELATED"/>
    <property type="match status" value="1"/>
</dbReference>
<dbReference type="GO" id="GO:0003723">
    <property type="term" value="F:RNA binding"/>
    <property type="evidence" value="ECO:0007669"/>
    <property type="project" value="UniProtKB-KW"/>
</dbReference>
<proteinExistence type="predicted"/>
<organism evidence="6">
    <name type="scientific">marine metagenome</name>
    <dbReference type="NCBI Taxonomy" id="408172"/>
    <lineage>
        <taxon>unclassified sequences</taxon>
        <taxon>metagenomes</taxon>
        <taxon>ecological metagenomes</taxon>
    </lineage>
</organism>